<gene>
    <name evidence="3" type="ORF">GKE90_07305</name>
    <name evidence="2" type="ORF">PNE06_04305</name>
</gene>
<sequence>MKKASALWGGTALLIELVILILALVRGDWMIPLLLAVFAGWSLWLIFTQLLPVWKNNRAYRKKEQELREQPVDGSNNLESDGELSKMLLQHVNYRILTILKAAYPNVQWEWTMEDPAAFVTRGGTGRIRLYEVPDYDFADVTLDRRANLRCDLVKVVPAVPDGSPASASGQPVVDPGVWYELRGRKVLDALIPDLQSRGYDSLMVMENGEICIDHEKDGKAELLDTLLDFPAKVYWPQLVKVLEREGIAAAATDSGIRLSW</sequence>
<comment type="caution">
    <text evidence="3">The sequence shown here is derived from an EMBL/GenBank/DDBJ whole genome shotgun (WGS) entry which is preliminary data.</text>
</comment>
<reference evidence="3 4" key="1">
    <citation type="journal article" date="2019" name="Nat. Med.">
        <title>A library of human gut bacterial isolates paired with longitudinal multiomics data enables mechanistic microbiome research.</title>
        <authorList>
            <person name="Poyet M."/>
            <person name="Groussin M."/>
            <person name="Gibbons S.M."/>
            <person name="Avila-Pacheco J."/>
            <person name="Jiang X."/>
            <person name="Kearney S.M."/>
            <person name="Perrotta A.R."/>
            <person name="Berdy B."/>
            <person name="Zhao S."/>
            <person name="Lieberman T.D."/>
            <person name="Swanson P.K."/>
            <person name="Smith M."/>
            <person name="Roesemann S."/>
            <person name="Alexander J.E."/>
            <person name="Rich S.A."/>
            <person name="Livny J."/>
            <person name="Vlamakis H."/>
            <person name="Clish C."/>
            <person name="Bullock K."/>
            <person name="Deik A."/>
            <person name="Scott J."/>
            <person name="Pierce K.A."/>
            <person name="Xavier R.J."/>
            <person name="Alm E.J."/>
        </authorList>
    </citation>
    <scope>NUCLEOTIDE SEQUENCE [LARGE SCALE GENOMIC DNA]</scope>
    <source>
        <strain evidence="3 4">BIOML-A5</strain>
    </source>
</reference>
<feature type="transmembrane region" description="Helical" evidence="1">
    <location>
        <begin position="31"/>
        <end position="54"/>
    </location>
</feature>
<dbReference type="AlphaFoldDB" id="A0A6I2RF92"/>
<keyword evidence="1" id="KW-1133">Transmembrane helix</keyword>
<dbReference type="EMBL" id="WKPO01000008">
    <property type="protein sequence ID" value="MSB48508.1"/>
    <property type="molecule type" value="Genomic_DNA"/>
</dbReference>
<keyword evidence="1" id="KW-0812">Transmembrane</keyword>
<name>A0A6I2RF92_FLAPL</name>
<dbReference type="Proteomes" id="UP000429811">
    <property type="component" value="Unassembled WGS sequence"/>
</dbReference>
<evidence type="ECO:0000313" key="4">
    <source>
        <dbReference type="Proteomes" id="UP000429811"/>
    </source>
</evidence>
<keyword evidence="1" id="KW-0472">Membrane</keyword>
<evidence type="ECO:0000313" key="2">
    <source>
        <dbReference type="EMBL" id="MDB7932290.1"/>
    </source>
</evidence>
<proteinExistence type="predicted"/>
<dbReference type="EMBL" id="JAQLWV010000004">
    <property type="protein sequence ID" value="MDB7932290.1"/>
    <property type="molecule type" value="Genomic_DNA"/>
</dbReference>
<dbReference type="Proteomes" id="UP001211173">
    <property type="component" value="Unassembled WGS sequence"/>
</dbReference>
<organism evidence="3 4">
    <name type="scientific">Flavonifractor plautii</name>
    <name type="common">Fusobacterium plautii</name>
    <dbReference type="NCBI Taxonomy" id="292800"/>
    <lineage>
        <taxon>Bacteria</taxon>
        <taxon>Bacillati</taxon>
        <taxon>Bacillota</taxon>
        <taxon>Clostridia</taxon>
        <taxon>Eubacteriales</taxon>
        <taxon>Oscillospiraceae</taxon>
        <taxon>Flavonifractor</taxon>
    </lineage>
</organism>
<evidence type="ECO:0000256" key="1">
    <source>
        <dbReference type="SAM" id="Phobius"/>
    </source>
</evidence>
<reference evidence="2" key="2">
    <citation type="submission" date="2023-01" db="EMBL/GenBank/DDBJ databases">
        <title>Human gut microbiome strain richness.</title>
        <authorList>
            <person name="Chen-Liaw A."/>
        </authorList>
    </citation>
    <scope>NUCLEOTIDE SEQUENCE</scope>
    <source>
        <strain evidence="2">1001287st1_F4_1001285I_161205</strain>
    </source>
</reference>
<evidence type="ECO:0000313" key="3">
    <source>
        <dbReference type="EMBL" id="MSB48508.1"/>
    </source>
</evidence>
<protein>
    <submittedName>
        <fullName evidence="3">Uncharacterized protein</fullName>
    </submittedName>
</protein>
<accession>A0A6I2RF92</accession>
<feature type="transmembrane region" description="Helical" evidence="1">
    <location>
        <begin position="7"/>
        <end position="25"/>
    </location>
</feature>
<dbReference type="RefSeq" id="WP_131971174.1">
    <property type="nucleotide sequence ID" value="NZ_BAABXT010000001.1"/>
</dbReference>